<dbReference type="Proteomes" id="UP001597214">
    <property type="component" value="Unassembled WGS sequence"/>
</dbReference>
<dbReference type="RefSeq" id="WP_377927270.1">
    <property type="nucleotide sequence ID" value="NZ_JBHUEM010000005.1"/>
</dbReference>
<name>A0ABW4LLR9_9BACI</name>
<protein>
    <submittedName>
        <fullName evidence="1">Uncharacterized protein</fullName>
    </submittedName>
</protein>
<comment type="caution">
    <text evidence="1">The sequence shown here is derived from an EMBL/GenBank/DDBJ whole genome shotgun (WGS) entry which is preliminary data.</text>
</comment>
<evidence type="ECO:0000313" key="1">
    <source>
        <dbReference type="EMBL" id="MFD1736124.1"/>
    </source>
</evidence>
<accession>A0ABW4LLR9</accession>
<gene>
    <name evidence="1" type="ORF">ACFSCX_06055</name>
</gene>
<sequence>MAGVSRQPFSRYNLIAEEYQLLAEQTTVKQGFISRLLESFELKKELEFVVKVPTHIYMDVKILIEDVSEISEYDLGKVSHADLIFFIFQDFILDIRHLDNRWDDIFRRIADAMQHVESKKNQHDTRKRSDKHHMITVYIPRPLVLRTEVLLRNLSRYKRHEYTVETLLEVVFLDFMYNYLKGDVQDGMKKFLQYLEE</sequence>
<keyword evidence="2" id="KW-1185">Reference proteome</keyword>
<evidence type="ECO:0000313" key="2">
    <source>
        <dbReference type="Proteomes" id="UP001597214"/>
    </source>
</evidence>
<proteinExistence type="predicted"/>
<organism evidence="1 2">
    <name type="scientific">Bacillus salitolerans</name>
    <dbReference type="NCBI Taxonomy" id="1437434"/>
    <lineage>
        <taxon>Bacteria</taxon>
        <taxon>Bacillati</taxon>
        <taxon>Bacillota</taxon>
        <taxon>Bacilli</taxon>
        <taxon>Bacillales</taxon>
        <taxon>Bacillaceae</taxon>
        <taxon>Bacillus</taxon>
    </lineage>
</organism>
<dbReference type="EMBL" id="JBHUEM010000005">
    <property type="protein sequence ID" value="MFD1736124.1"/>
    <property type="molecule type" value="Genomic_DNA"/>
</dbReference>
<reference evidence="2" key="1">
    <citation type="journal article" date="2019" name="Int. J. Syst. Evol. Microbiol.">
        <title>The Global Catalogue of Microorganisms (GCM) 10K type strain sequencing project: providing services to taxonomists for standard genome sequencing and annotation.</title>
        <authorList>
            <consortium name="The Broad Institute Genomics Platform"/>
            <consortium name="The Broad Institute Genome Sequencing Center for Infectious Disease"/>
            <person name="Wu L."/>
            <person name="Ma J."/>
        </authorList>
    </citation>
    <scope>NUCLEOTIDE SEQUENCE [LARGE SCALE GENOMIC DNA]</scope>
    <source>
        <strain evidence="2">CCUG 49339</strain>
    </source>
</reference>